<reference evidence="1" key="1">
    <citation type="submission" date="2018-05" db="EMBL/GenBank/DDBJ databases">
        <authorList>
            <person name="Lanie J.A."/>
            <person name="Ng W.-L."/>
            <person name="Kazmierczak K.M."/>
            <person name="Andrzejewski T.M."/>
            <person name="Davidsen T.M."/>
            <person name="Wayne K.J."/>
            <person name="Tettelin H."/>
            <person name="Glass J.I."/>
            <person name="Rusch D."/>
            <person name="Podicherti R."/>
            <person name="Tsui H.-C.T."/>
            <person name="Winkler M.E."/>
        </authorList>
    </citation>
    <scope>NUCLEOTIDE SEQUENCE</scope>
</reference>
<protein>
    <submittedName>
        <fullName evidence="1">Uncharacterized protein</fullName>
    </submittedName>
</protein>
<organism evidence="1">
    <name type="scientific">marine metagenome</name>
    <dbReference type="NCBI Taxonomy" id="408172"/>
    <lineage>
        <taxon>unclassified sequences</taxon>
        <taxon>metagenomes</taxon>
        <taxon>ecological metagenomes</taxon>
    </lineage>
</organism>
<proteinExistence type="predicted"/>
<accession>A0A383EWE8</accession>
<gene>
    <name evidence="1" type="ORF">METZ01_LOCUS513768</name>
</gene>
<evidence type="ECO:0000313" key="1">
    <source>
        <dbReference type="EMBL" id="SVE60914.1"/>
    </source>
</evidence>
<name>A0A383EWE8_9ZZZZ</name>
<sequence>RIQCEHNQNTGTEHRRIGRNVRRRPDTATPSNICTFIHAQGV</sequence>
<dbReference type="EMBL" id="UINC01229269">
    <property type="protein sequence ID" value="SVE60914.1"/>
    <property type="molecule type" value="Genomic_DNA"/>
</dbReference>
<feature type="non-terminal residue" evidence="1">
    <location>
        <position position="42"/>
    </location>
</feature>
<dbReference type="AlphaFoldDB" id="A0A383EWE8"/>
<feature type="non-terminal residue" evidence="1">
    <location>
        <position position="1"/>
    </location>
</feature>